<dbReference type="SUPFAM" id="SSF160527">
    <property type="entry name" value="V-type ATPase subunit E-like"/>
    <property type="match status" value="1"/>
</dbReference>
<dbReference type="GO" id="GO:0046961">
    <property type="term" value="F:proton-transporting ATPase activity, rotational mechanism"/>
    <property type="evidence" value="ECO:0007669"/>
    <property type="project" value="InterPro"/>
</dbReference>
<evidence type="ECO:0000313" key="5">
    <source>
        <dbReference type="Proteomes" id="UP000747542"/>
    </source>
</evidence>
<reference evidence="4" key="1">
    <citation type="journal article" date="2021" name="Sci. Adv.">
        <title>The American lobster genome reveals insights on longevity, neural, and immune adaptations.</title>
        <authorList>
            <person name="Polinski J.M."/>
            <person name="Zimin A.V."/>
            <person name="Clark K.F."/>
            <person name="Kohn A.B."/>
            <person name="Sadowski N."/>
            <person name="Timp W."/>
            <person name="Ptitsyn A."/>
            <person name="Khanna P."/>
            <person name="Romanova D.Y."/>
            <person name="Williams P."/>
            <person name="Greenwood S.J."/>
            <person name="Moroz L.L."/>
            <person name="Walt D.R."/>
            <person name="Bodnar A.G."/>
        </authorList>
    </citation>
    <scope>NUCLEOTIDE SEQUENCE</scope>
    <source>
        <strain evidence="4">GMGI-L3</strain>
    </source>
</reference>
<keyword evidence="5" id="KW-1185">Reference proteome</keyword>
<comment type="caution">
    <text evidence="4">The sequence shown here is derived from an EMBL/GenBank/DDBJ whole genome shotgun (WGS) entry which is preliminary data.</text>
</comment>
<evidence type="ECO:0000256" key="1">
    <source>
        <dbReference type="ARBA" id="ARBA00005901"/>
    </source>
</evidence>
<organism evidence="4 5">
    <name type="scientific">Homarus americanus</name>
    <name type="common">American lobster</name>
    <dbReference type="NCBI Taxonomy" id="6706"/>
    <lineage>
        <taxon>Eukaryota</taxon>
        <taxon>Metazoa</taxon>
        <taxon>Ecdysozoa</taxon>
        <taxon>Arthropoda</taxon>
        <taxon>Crustacea</taxon>
        <taxon>Multicrustacea</taxon>
        <taxon>Malacostraca</taxon>
        <taxon>Eumalacostraca</taxon>
        <taxon>Eucarida</taxon>
        <taxon>Decapoda</taxon>
        <taxon>Pleocyemata</taxon>
        <taxon>Astacidea</taxon>
        <taxon>Nephropoidea</taxon>
        <taxon>Nephropidae</taxon>
        <taxon>Homarus</taxon>
    </lineage>
</organism>
<evidence type="ECO:0000256" key="3">
    <source>
        <dbReference type="ARBA" id="ARBA00023065"/>
    </source>
</evidence>
<evidence type="ECO:0000313" key="4">
    <source>
        <dbReference type="EMBL" id="KAG7176187.1"/>
    </source>
</evidence>
<dbReference type="InterPro" id="IPR002842">
    <property type="entry name" value="ATPase_V1_Esu"/>
</dbReference>
<protein>
    <submittedName>
        <fullName evidence="4">V-type proton ATPase subunit E 1-like</fullName>
    </submittedName>
</protein>
<dbReference type="PANTHER" id="PTHR45715">
    <property type="entry name" value="ATPASE H+-TRANSPORTING V1 SUBUNIT E1A-RELATED"/>
    <property type="match status" value="1"/>
</dbReference>
<dbReference type="Proteomes" id="UP000747542">
    <property type="component" value="Unassembled WGS sequence"/>
</dbReference>
<sequence>MPLRETDEPGQDTTLLDASPRRVGGGVVGVIITSAVLEIEKLVSFIEEQKKIEVKETIKRGEEEYQIKKATLYQEGVQAIKEEYNKKEHQFIRRHNSYDGDDRNPGISLILKVELFLSSKLSKMATSNRNHVINEKWKKFEEVKMEAWSMICTQLEDAVVYNEFLYNTLLAGLCQFDERHLWVRIREADYYRTKCCIPIVEREFKSKSGRTSELQIYFSRLPHDCTGGAEFFTRNEEISCSSTIESRFHLVIRNCLPYLQSLLFTS</sequence>
<dbReference type="EMBL" id="JAHLQT010003893">
    <property type="protein sequence ID" value="KAG7176187.1"/>
    <property type="molecule type" value="Genomic_DNA"/>
</dbReference>
<dbReference type="GO" id="GO:0033178">
    <property type="term" value="C:proton-transporting two-sector ATPase complex, catalytic domain"/>
    <property type="evidence" value="ECO:0007669"/>
    <property type="project" value="InterPro"/>
</dbReference>
<dbReference type="Pfam" id="PF01991">
    <property type="entry name" value="vATP-synt_E"/>
    <property type="match status" value="1"/>
</dbReference>
<gene>
    <name evidence="4" type="primary">Atp6v1e1-L</name>
    <name evidence="4" type="ORF">Hamer_G024244</name>
</gene>
<comment type="similarity">
    <text evidence="1">Belongs to the V-ATPase E subunit family.</text>
</comment>
<dbReference type="InterPro" id="IPR038495">
    <property type="entry name" value="ATPase_E_C"/>
</dbReference>
<name>A0A8J5NAV2_HOMAM</name>
<evidence type="ECO:0000256" key="2">
    <source>
        <dbReference type="ARBA" id="ARBA00022448"/>
    </source>
</evidence>
<dbReference type="AlphaFoldDB" id="A0A8J5NAV2"/>
<keyword evidence="3" id="KW-0406">Ion transport</keyword>
<dbReference type="Gene3D" id="3.30.2320.30">
    <property type="entry name" value="ATP synthase, E subunit, C-terminal"/>
    <property type="match status" value="1"/>
</dbReference>
<keyword evidence="2" id="KW-0813">Transport</keyword>
<accession>A0A8J5NAV2</accession>
<proteinExistence type="inferred from homology"/>